<sequence length="121" mass="13761">MGVTDVKVTLTRHQLCTEFLPPTIAAVSSRFSGGAGVAPKVSNQRLLLQAYRYDAQAHVASIKRIDKYKLLPTIARVHVLILKMSFFRREALSPGDLHYFWLCCFDDLRRCDARNLAPERQ</sequence>
<dbReference type="Proteomes" id="UP001465668">
    <property type="component" value="Unassembled WGS sequence"/>
</dbReference>
<evidence type="ECO:0000313" key="1">
    <source>
        <dbReference type="EMBL" id="KAK9778341.1"/>
    </source>
</evidence>
<organism evidence="1 2">
    <name type="scientific">Seiridium cardinale</name>
    <dbReference type="NCBI Taxonomy" id="138064"/>
    <lineage>
        <taxon>Eukaryota</taxon>
        <taxon>Fungi</taxon>
        <taxon>Dikarya</taxon>
        <taxon>Ascomycota</taxon>
        <taxon>Pezizomycotina</taxon>
        <taxon>Sordariomycetes</taxon>
        <taxon>Xylariomycetidae</taxon>
        <taxon>Amphisphaeriales</taxon>
        <taxon>Sporocadaceae</taxon>
        <taxon>Seiridium</taxon>
    </lineage>
</organism>
<protein>
    <submittedName>
        <fullName evidence="1">Uncharacterized protein</fullName>
    </submittedName>
</protein>
<dbReference type="EMBL" id="JARVKM010000016">
    <property type="protein sequence ID" value="KAK9778341.1"/>
    <property type="molecule type" value="Genomic_DNA"/>
</dbReference>
<reference evidence="1 2" key="1">
    <citation type="submission" date="2024-02" db="EMBL/GenBank/DDBJ databases">
        <title>First draft genome assembly of two strains of Seiridium cardinale.</title>
        <authorList>
            <person name="Emiliani G."/>
            <person name="Scali E."/>
        </authorList>
    </citation>
    <scope>NUCLEOTIDE SEQUENCE [LARGE SCALE GENOMIC DNA]</scope>
    <source>
        <strain evidence="1 2">BM-138-000479</strain>
    </source>
</reference>
<name>A0ABR2XX54_9PEZI</name>
<comment type="caution">
    <text evidence="1">The sequence shown here is derived from an EMBL/GenBank/DDBJ whole genome shotgun (WGS) entry which is preliminary data.</text>
</comment>
<gene>
    <name evidence="1" type="ORF">SCAR479_04743</name>
</gene>
<proteinExistence type="predicted"/>
<keyword evidence="2" id="KW-1185">Reference proteome</keyword>
<evidence type="ECO:0000313" key="2">
    <source>
        <dbReference type="Proteomes" id="UP001465668"/>
    </source>
</evidence>
<accession>A0ABR2XX54</accession>